<evidence type="ECO:0000313" key="2">
    <source>
        <dbReference type="EMBL" id="MBB4691425.1"/>
    </source>
</evidence>
<dbReference type="InterPro" id="IPR051908">
    <property type="entry name" value="Ribosomal_N-acetyltransferase"/>
</dbReference>
<sequence>MTIVLSAPGTGPAGELLLRPWRSDDLPALLAAHRDPELRQWLSTSPADETEAREWLRLQAAGWADATRFSFAIVTTGADDCQPSGHVVVKAGADETAEVGYWTAARARGQGIATRALEIVSRWALHAQDIVVLRRLDLIHAEGNQASCRVALKCGFPLYDLLPPSPPAYPTSGHRHVRTVPGASTCHTGI</sequence>
<evidence type="ECO:0000259" key="1">
    <source>
        <dbReference type="PROSITE" id="PS51186"/>
    </source>
</evidence>
<dbReference type="Pfam" id="PF13302">
    <property type="entry name" value="Acetyltransf_3"/>
    <property type="match status" value="1"/>
</dbReference>
<dbReference type="PANTHER" id="PTHR43441:SF10">
    <property type="entry name" value="ACETYLTRANSFERASE"/>
    <property type="match status" value="1"/>
</dbReference>
<dbReference type="Gene3D" id="3.40.630.30">
    <property type="match status" value="1"/>
</dbReference>
<reference evidence="2 3" key="1">
    <citation type="submission" date="2020-08" db="EMBL/GenBank/DDBJ databases">
        <title>Sequencing the genomes of 1000 actinobacteria strains.</title>
        <authorList>
            <person name="Klenk H.-P."/>
        </authorList>
    </citation>
    <scope>NUCLEOTIDE SEQUENCE [LARGE SCALE GENOMIC DNA]</scope>
    <source>
        <strain evidence="2 3">DSM 45518</strain>
    </source>
</reference>
<dbReference type="GO" id="GO:0008999">
    <property type="term" value="F:protein-N-terminal-alanine acetyltransferase activity"/>
    <property type="evidence" value="ECO:0007669"/>
    <property type="project" value="TreeGrafter"/>
</dbReference>
<evidence type="ECO:0000313" key="3">
    <source>
        <dbReference type="Proteomes" id="UP000542742"/>
    </source>
</evidence>
<keyword evidence="3" id="KW-1185">Reference proteome</keyword>
<comment type="caution">
    <text evidence="2">The sequence shown here is derived from an EMBL/GenBank/DDBJ whole genome shotgun (WGS) entry which is preliminary data.</text>
</comment>
<dbReference type="GO" id="GO:0005737">
    <property type="term" value="C:cytoplasm"/>
    <property type="evidence" value="ECO:0007669"/>
    <property type="project" value="TreeGrafter"/>
</dbReference>
<gene>
    <name evidence="2" type="ORF">BKA14_001573</name>
</gene>
<dbReference type="InterPro" id="IPR000182">
    <property type="entry name" value="GNAT_dom"/>
</dbReference>
<dbReference type="InterPro" id="IPR016181">
    <property type="entry name" value="Acyl_CoA_acyltransferase"/>
</dbReference>
<dbReference type="Proteomes" id="UP000542742">
    <property type="component" value="Unassembled WGS sequence"/>
</dbReference>
<proteinExistence type="predicted"/>
<name>A0A7W7CMR4_9ACTN</name>
<dbReference type="EMBL" id="JACHMF010000001">
    <property type="protein sequence ID" value="MBB4691425.1"/>
    <property type="molecule type" value="Genomic_DNA"/>
</dbReference>
<accession>A0A7W7CMR4</accession>
<keyword evidence="2" id="KW-0808">Transferase</keyword>
<dbReference type="PROSITE" id="PS51186">
    <property type="entry name" value="GNAT"/>
    <property type="match status" value="1"/>
</dbReference>
<dbReference type="SUPFAM" id="SSF55729">
    <property type="entry name" value="Acyl-CoA N-acyltransferases (Nat)"/>
    <property type="match status" value="1"/>
</dbReference>
<dbReference type="PANTHER" id="PTHR43441">
    <property type="entry name" value="RIBOSOMAL-PROTEIN-SERINE ACETYLTRANSFERASE"/>
    <property type="match status" value="1"/>
</dbReference>
<organism evidence="2 3">
    <name type="scientific">Paractinoplanes abujensis</name>
    <dbReference type="NCBI Taxonomy" id="882441"/>
    <lineage>
        <taxon>Bacteria</taxon>
        <taxon>Bacillati</taxon>
        <taxon>Actinomycetota</taxon>
        <taxon>Actinomycetes</taxon>
        <taxon>Micromonosporales</taxon>
        <taxon>Micromonosporaceae</taxon>
        <taxon>Paractinoplanes</taxon>
    </lineage>
</organism>
<dbReference type="AlphaFoldDB" id="A0A7W7CMR4"/>
<feature type="domain" description="N-acetyltransferase" evidence="1">
    <location>
        <begin position="16"/>
        <end position="181"/>
    </location>
</feature>
<protein>
    <submittedName>
        <fullName evidence="2">RimJ/RimL family protein N-acetyltransferase</fullName>
    </submittedName>
</protein>
<dbReference type="GO" id="GO:1990189">
    <property type="term" value="F:protein N-terminal-serine acetyltransferase activity"/>
    <property type="evidence" value="ECO:0007669"/>
    <property type="project" value="TreeGrafter"/>
</dbReference>